<accession>A0A0V8QD39</accession>
<keyword evidence="1" id="KW-0812">Transmembrane</keyword>
<keyword evidence="1" id="KW-1133">Transmembrane helix</keyword>
<feature type="transmembrane region" description="Helical" evidence="1">
    <location>
        <begin position="63"/>
        <end position="82"/>
    </location>
</feature>
<reference evidence="2 3" key="1">
    <citation type="submission" date="2015-11" db="EMBL/GenBank/DDBJ databases">
        <title>Butyribacter intestini gen. nov., sp. nov., a butyric acid-producing bacterium of the family Lachnospiraceae isolated from the human faeces.</title>
        <authorList>
            <person name="Zou Y."/>
            <person name="Xue W."/>
            <person name="Luo G."/>
            <person name="Lv M."/>
        </authorList>
    </citation>
    <scope>NUCLEOTIDE SEQUENCE [LARGE SCALE GENOMIC DNA]</scope>
    <source>
        <strain evidence="2 3">ACET-33324</strain>
    </source>
</reference>
<feature type="transmembrane region" description="Helical" evidence="1">
    <location>
        <begin position="12"/>
        <end position="34"/>
    </location>
</feature>
<evidence type="ECO:0000256" key="1">
    <source>
        <dbReference type="SAM" id="Phobius"/>
    </source>
</evidence>
<gene>
    <name evidence="2" type="ORF">ASU35_12570</name>
</gene>
<dbReference type="OrthoDB" id="3190532at2"/>
<comment type="caution">
    <text evidence="2">The sequence shown here is derived from an EMBL/GenBank/DDBJ whole genome shotgun (WGS) entry which is preliminary data.</text>
</comment>
<keyword evidence="1" id="KW-0472">Membrane</keyword>
<evidence type="ECO:0000313" key="2">
    <source>
        <dbReference type="EMBL" id="KSV58496.1"/>
    </source>
</evidence>
<name>A0A0V8QD39_9FIRM</name>
<evidence type="ECO:0000313" key="3">
    <source>
        <dbReference type="Proteomes" id="UP000054874"/>
    </source>
</evidence>
<dbReference type="EMBL" id="LNAM01000169">
    <property type="protein sequence ID" value="KSV58496.1"/>
    <property type="molecule type" value="Genomic_DNA"/>
</dbReference>
<dbReference type="RefSeq" id="WP_058353248.1">
    <property type="nucleotide sequence ID" value="NZ_CABMMD010000169.1"/>
</dbReference>
<dbReference type="AlphaFoldDB" id="A0A0V8QD39"/>
<organism evidence="2 3">
    <name type="scientific">Acetivibrio ethanolgignens</name>
    <dbReference type="NCBI Taxonomy" id="290052"/>
    <lineage>
        <taxon>Bacteria</taxon>
        <taxon>Bacillati</taxon>
        <taxon>Bacillota</taxon>
        <taxon>Clostridia</taxon>
        <taxon>Eubacteriales</taxon>
        <taxon>Oscillospiraceae</taxon>
        <taxon>Acetivibrio</taxon>
    </lineage>
</organism>
<dbReference type="Proteomes" id="UP000054874">
    <property type="component" value="Unassembled WGS sequence"/>
</dbReference>
<sequence length="98" mass="11316">MKGIRAELKKQGLIIPVLCCIFPLLVNLVVSMSLSTRYEGYLLLHQAEYGLTNWQLILKEQTIVYFSEIIYVVIAALVYDIYKKELKDNAWIVVSSNY</sequence>
<dbReference type="STRING" id="290052.ASU35_12570"/>
<proteinExistence type="predicted"/>
<keyword evidence="3" id="KW-1185">Reference proteome</keyword>
<protein>
    <submittedName>
        <fullName evidence="2">Uncharacterized protein</fullName>
    </submittedName>
</protein>